<evidence type="ECO:0000256" key="7">
    <source>
        <dbReference type="ARBA" id="ARBA00023170"/>
    </source>
</evidence>
<dbReference type="GO" id="GO:0000122">
    <property type="term" value="P:negative regulation of transcription by RNA polymerase II"/>
    <property type="evidence" value="ECO:0007669"/>
    <property type="project" value="TreeGrafter"/>
</dbReference>
<dbReference type="SMART" id="SM00399">
    <property type="entry name" value="ZnF_C4"/>
    <property type="match status" value="1"/>
</dbReference>
<keyword evidence="1" id="KW-0479">Metal-binding</keyword>
<dbReference type="Gene3D" id="3.30.50.10">
    <property type="entry name" value="Erythroid Transcription Factor GATA-1, subunit A"/>
    <property type="match status" value="1"/>
</dbReference>
<evidence type="ECO:0000256" key="8">
    <source>
        <dbReference type="ARBA" id="ARBA00023242"/>
    </source>
</evidence>
<evidence type="ECO:0000256" key="3">
    <source>
        <dbReference type="ARBA" id="ARBA00022833"/>
    </source>
</evidence>
<keyword evidence="3" id="KW-0862">Zinc</keyword>
<keyword evidence="5" id="KW-0238">DNA-binding</keyword>
<dbReference type="Proteomes" id="UP000694388">
    <property type="component" value="Unplaced"/>
</dbReference>
<evidence type="ECO:0000256" key="1">
    <source>
        <dbReference type="ARBA" id="ARBA00022723"/>
    </source>
</evidence>
<protein>
    <recommendedName>
        <fullName evidence="9">Nuclear receptor domain-containing protein</fullName>
    </recommendedName>
</protein>
<dbReference type="PROSITE" id="PS51030">
    <property type="entry name" value="NUCLEAR_REC_DBD_2"/>
    <property type="match status" value="1"/>
</dbReference>
<keyword evidence="8" id="KW-0539">Nucleus</keyword>
<evidence type="ECO:0000313" key="10">
    <source>
        <dbReference type="Ensembl" id="ENSEBUP00000002110.1"/>
    </source>
</evidence>
<name>A0A8C4N7T0_EPTBU</name>
<dbReference type="GeneTree" id="ENSGT00940000156809"/>
<dbReference type="GO" id="GO:0004879">
    <property type="term" value="F:nuclear receptor activity"/>
    <property type="evidence" value="ECO:0007669"/>
    <property type="project" value="TreeGrafter"/>
</dbReference>
<dbReference type="GO" id="GO:0030154">
    <property type="term" value="P:cell differentiation"/>
    <property type="evidence" value="ECO:0007669"/>
    <property type="project" value="TreeGrafter"/>
</dbReference>
<evidence type="ECO:0000256" key="4">
    <source>
        <dbReference type="ARBA" id="ARBA00023015"/>
    </source>
</evidence>
<keyword evidence="4" id="KW-0805">Transcription regulation</keyword>
<dbReference type="PANTHER" id="PTHR24082:SF330">
    <property type="entry name" value="THYROID HORMONE RECEPTOR BETA"/>
    <property type="match status" value="1"/>
</dbReference>
<reference evidence="10" key="2">
    <citation type="submission" date="2025-09" db="UniProtKB">
        <authorList>
            <consortium name="Ensembl"/>
        </authorList>
    </citation>
    <scope>IDENTIFICATION</scope>
</reference>
<dbReference type="Pfam" id="PF00105">
    <property type="entry name" value="zf-C4"/>
    <property type="match status" value="1"/>
</dbReference>
<dbReference type="Ensembl" id="ENSEBUT00000002456.1">
    <property type="protein sequence ID" value="ENSEBUP00000002110.1"/>
    <property type="gene ID" value="ENSEBUG00000001667.1"/>
</dbReference>
<sequence>MLPGFFRRTIQKNLHPSYACKYDHSCSVDKVTRNQCQECRFKKCMAVGMAKDRKKGHWTSYTTNFGHCTMLVTTLIRIMAHKNCFAIYE</sequence>
<dbReference type="SUPFAM" id="SSF57716">
    <property type="entry name" value="Glucocorticoid receptor-like (DNA-binding domain)"/>
    <property type="match status" value="1"/>
</dbReference>
<organism evidence="10 11">
    <name type="scientific">Eptatretus burgeri</name>
    <name type="common">Inshore hagfish</name>
    <dbReference type="NCBI Taxonomy" id="7764"/>
    <lineage>
        <taxon>Eukaryota</taxon>
        <taxon>Metazoa</taxon>
        <taxon>Chordata</taxon>
        <taxon>Craniata</taxon>
        <taxon>Vertebrata</taxon>
        <taxon>Cyclostomata</taxon>
        <taxon>Myxini</taxon>
        <taxon>Myxiniformes</taxon>
        <taxon>Myxinidae</taxon>
        <taxon>Eptatretinae</taxon>
        <taxon>Eptatretus</taxon>
    </lineage>
</organism>
<evidence type="ECO:0000259" key="9">
    <source>
        <dbReference type="PROSITE" id="PS51030"/>
    </source>
</evidence>
<dbReference type="GO" id="GO:0048384">
    <property type="term" value="P:retinoic acid receptor signaling pathway"/>
    <property type="evidence" value="ECO:0007669"/>
    <property type="project" value="TreeGrafter"/>
</dbReference>
<dbReference type="InterPro" id="IPR050234">
    <property type="entry name" value="Nuclear_hormone_rcpt_NR1"/>
</dbReference>
<reference evidence="10" key="1">
    <citation type="submission" date="2025-08" db="UniProtKB">
        <authorList>
            <consortium name="Ensembl"/>
        </authorList>
    </citation>
    <scope>IDENTIFICATION</scope>
</reference>
<dbReference type="PANTHER" id="PTHR24082">
    <property type="entry name" value="NUCLEAR HORMONE RECEPTOR"/>
    <property type="match status" value="1"/>
</dbReference>
<dbReference type="GO" id="GO:0008270">
    <property type="term" value="F:zinc ion binding"/>
    <property type="evidence" value="ECO:0007669"/>
    <property type="project" value="UniProtKB-KW"/>
</dbReference>
<keyword evidence="7" id="KW-0675">Receptor</keyword>
<dbReference type="InterPro" id="IPR001628">
    <property type="entry name" value="Znf_hrmn_rcpt"/>
</dbReference>
<keyword evidence="6" id="KW-0804">Transcription</keyword>
<feature type="domain" description="Nuclear receptor" evidence="9">
    <location>
        <begin position="1"/>
        <end position="56"/>
    </location>
</feature>
<accession>A0A8C4N7T0</accession>
<evidence type="ECO:0000256" key="6">
    <source>
        <dbReference type="ARBA" id="ARBA00023163"/>
    </source>
</evidence>
<keyword evidence="2" id="KW-0863">Zinc-finger</keyword>
<dbReference type="GO" id="GO:0045944">
    <property type="term" value="P:positive regulation of transcription by RNA polymerase II"/>
    <property type="evidence" value="ECO:0007669"/>
    <property type="project" value="TreeGrafter"/>
</dbReference>
<evidence type="ECO:0000313" key="11">
    <source>
        <dbReference type="Proteomes" id="UP000694388"/>
    </source>
</evidence>
<proteinExistence type="predicted"/>
<evidence type="ECO:0000256" key="2">
    <source>
        <dbReference type="ARBA" id="ARBA00022771"/>
    </source>
</evidence>
<evidence type="ECO:0000256" key="5">
    <source>
        <dbReference type="ARBA" id="ARBA00023125"/>
    </source>
</evidence>
<dbReference type="GO" id="GO:0000978">
    <property type="term" value="F:RNA polymerase II cis-regulatory region sequence-specific DNA binding"/>
    <property type="evidence" value="ECO:0007669"/>
    <property type="project" value="TreeGrafter"/>
</dbReference>
<dbReference type="InterPro" id="IPR013088">
    <property type="entry name" value="Znf_NHR/GATA"/>
</dbReference>
<keyword evidence="11" id="KW-1185">Reference proteome</keyword>
<dbReference type="AlphaFoldDB" id="A0A8C4N7T0"/>